<evidence type="ECO:0000313" key="1">
    <source>
        <dbReference type="EMBL" id="MEW9503016.1"/>
    </source>
</evidence>
<gene>
    <name evidence="1" type="ORF">AB1471_14585</name>
</gene>
<dbReference type="RefSeq" id="WP_367780504.1">
    <property type="nucleotide sequence ID" value="NZ_JBFMIA010000020.1"/>
</dbReference>
<dbReference type="Proteomes" id="UP001556040">
    <property type="component" value="Unassembled WGS sequence"/>
</dbReference>
<evidence type="ECO:0000313" key="2">
    <source>
        <dbReference type="Proteomes" id="UP001556040"/>
    </source>
</evidence>
<protein>
    <submittedName>
        <fullName evidence="1">Uncharacterized protein</fullName>
    </submittedName>
</protein>
<organism evidence="1 2">
    <name type="scientific">Jeotgalibacillus marinus</name>
    <dbReference type="NCBI Taxonomy" id="86667"/>
    <lineage>
        <taxon>Bacteria</taxon>
        <taxon>Bacillati</taxon>
        <taxon>Bacillota</taxon>
        <taxon>Bacilli</taxon>
        <taxon>Bacillales</taxon>
        <taxon>Caryophanaceae</taxon>
        <taxon>Jeotgalibacillus</taxon>
    </lineage>
</organism>
<reference evidence="1 2" key="1">
    <citation type="journal article" date="1979" name="Int. J. Syst. Evol. Microbiol.">
        <title>Bacillus globisporus subsp. marinus subsp. nov.</title>
        <authorList>
            <person name="Liu H."/>
        </authorList>
    </citation>
    <scope>NUCLEOTIDE SEQUENCE [LARGE SCALE GENOMIC DNA]</scope>
    <source>
        <strain evidence="1 2">DSM 1297</strain>
    </source>
</reference>
<comment type="caution">
    <text evidence="1">The sequence shown here is derived from an EMBL/GenBank/DDBJ whole genome shotgun (WGS) entry which is preliminary data.</text>
</comment>
<name>A0ABV3Q786_9BACL</name>
<dbReference type="EMBL" id="JBFMIA010000020">
    <property type="protein sequence ID" value="MEW9503016.1"/>
    <property type="molecule type" value="Genomic_DNA"/>
</dbReference>
<keyword evidence="2" id="KW-1185">Reference proteome</keyword>
<sequence length="156" mass="17250">MTKTRATQLLSVQEEQAIELPLDGKRVEVLRLRIPNSLKGRQVKLDGFFQSNFFVADFENDDVKQANLPYKYEIAYQVMTKSEEGNMAQVSPILLDTVSGVQQFTEFSVEHNTNPNFTIGLPCVAGDIVLMASVVEVQGGVAGAFVNTRSMNATVF</sequence>
<proteinExistence type="predicted"/>
<accession>A0ABV3Q786</accession>